<evidence type="ECO:0000313" key="2">
    <source>
        <dbReference type="EMBL" id="QLJ52334.1"/>
    </source>
</evidence>
<evidence type="ECO:0000256" key="1">
    <source>
        <dbReference type="SAM" id="Phobius"/>
    </source>
</evidence>
<name>A0A7D5XHG8_FERL1</name>
<protein>
    <submittedName>
        <fullName evidence="2">Uncharacterized protein</fullName>
    </submittedName>
</protein>
<keyword evidence="1" id="KW-1133">Transmembrane helix</keyword>
<keyword evidence="1" id="KW-0472">Membrane</keyword>
<dbReference type="Proteomes" id="UP000510821">
    <property type="component" value="Chromosome"/>
</dbReference>
<accession>A0A7D5XHG8</accession>
<reference evidence="3" key="1">
    <citation type="submission" date="2020-07" db="EMBL/GenBank/DDBJ databases">
        <title>Metabolic diversity and evolutionary history of the archaeal phylum ###Micrarchaeota### uncovered from a freshwater lake metagenome.</title>
        <authorList>
            <person name="Kadnikov V.V."/>
            <person name="Savvichev A.S."/>
            <person name="Mardanov A.V."/>
            <person name="Beletsky A.V."/>
            <person name="Chupakov A.V."/>
            <person name="Kokryatskaya N.M."/>
            <person name="Pimenov N.V."/>
            <person name="Ravin N.V."/>
        </authorList>
    </citation>
    <scope>NUCLEOTIDE SEQUENCE [LARGE SCALE GENOMIC DNA]</scope>
</reference>
<evidence type="ECO:0000313" key="3">
    <source>
        <dbReference type="Proteomes" id="UP000510821"/>
    </source>
</evidence>
<proteinExistence type="predicted"/>
<organism evidence="2 3">
    <name type="scientific">Fermentimicrarchaeum limneticum</name>
    <dbReference type="NCBI Taxonomy" id="2795018"/>
    <lineage>
        <taxon>Archaea</taxon>
        <taxon>Candidatus Micrarchaeota</taxon>
        <taxon>Candidatus Fermentimicrarchaeales</taxon>
        <taxon>Candidatus Fermentimicrarchaeaceae</taxon>
        <taxon>Candidatus Fermentimicrarchaeum</taxon>
    </lineage>
</organism>
<sequence>MPRKKAPVTKKIAEPKVSDGVFYAILIGLVVTLISGLYYNSTPCVSNCLGESIVNGYPYAWFSYNTYEGWQRGTIVWIGGIVNIAFWAFIAYVIMLIFYAAMKEIR</sequence>
<feature type="transmembrane region" description="Helical" evidence="1">
    <location>
        <begin position="75"/>
        <end position="101"/>
    </location>
</feature>
<feature type="transmembrane region" description="Helical" evidence="1">
    <location>
        <begin position="21"/>
        <end position="39"/>
    </location>
</feature>
<gene>
    <name evidence="2" type="ORF">Sv326_0159</name>
</gene>
<dbReference type="KEGG" id="flt:Sv326_0159"/>
<keyword evidence="1" id="KW-0812">Transmembrane</keyword>
<dbReference type="AlphaFoldDB" id="A0A7D5XHG8"/>
<dbReference type="EMBL" id="CP058998">
    <property type="protein sequence ID" value="QLJ52334.1"/>
    <property type="molecule type" value="Genomic_DNA"/>
</dbReference>